<dbReference type="RefSeq" id="WP_104739206.1">
    <property type="nucleotide sequence ID" value="NZ_BMHR01000004.1"/>
</dbReference>
<dbReference type="PANTHER" id="PTHR35604">
    <property type="entry name" value="TRANSPOSASE INSH FOR INSERTION SEQUENCE ELEMENT IS5A-RELATED"/>
    <property type="match status" value="1"/>
</dbReference>
<reference evidence="8 9" key="1">
    <citation type="submission" date="2018-01" db="EMBL/GenBank/DDBJ databases">
        <title>Draft genome of the type strain Pseudomonas oceani DSM 100277 isolated from the deep water in Okinawa trough, northwestern Pacific Ocean.</title>
        <authorList>
            <person name="Gomila M."/>
            <person name="Mulet M."/>
            <person name="Garcia-Valdes E."/>
            <person name="Lalucat J."/>
        </authorList>
    </citation>
    <scope>NUCLEOTIDE SEQUENCE [LARGE SCALE GENOMIC DNA]</scope>
    <source>
        <strain evidence="8 9">DSM 100277</strain>
    </source>
</reference>
<dbReference type="Proteomes" id="UP000243451">
    <property type="component" value="Unassembled WGS sequence"/>
</dbReference>
<dbReference type="PANTHER" id="PTHR35604:SF2">
    <property type="entry name" value="TRANSPOSASE INSH FOR INSERTION SEQUENCE ELEMENT IS5A-RELATED"/>
    <property type="match status" value="1"/>
</dbReference>
<organism evidence="8 9">
    <name type="scientific">Halopseudomonas oceani</name>
    <dbReference type="NCBI Taxonomy" id="1708783"/>
    <lineage>
        <taxon>Bacteria</taxon>
        <taxon>Pseudomonadati</taxon>
        <taxon>Pseudomonadota</taxon>
        <taxon>Gammaproteobacteria</taxon>
        <taxon>Pseudomonadales</taxon>
        <taxon>Pseudomonadaceae</taxon>
        <taxon>Halopseudomonas</taxon>
    </lineage>
</organism>
<dbReference type="AlphaFoldDB" id="A0A2P4ESP4"/>
<comment type="function">
    <text evidence="1">Involved in the transposition of the insertion sequence IS5.</text>
</comment>
<evidence type="ECO:0000256" key="5">
    <source>
        <dbReference type="ARBA" id="ARBA00023172"/>
    </source>
</evidence>
<dbReference type="Pfam" id="PF01609">
    <property type="entry name" value="DDE_Tnp_1"/>
    <property type="match status" value="1"/>
</dbReference>
<dbReference type="GO" id="GO:0006313">
    <property type="term" value="P:DNA transposition"/>
    <property type="evidence" value="ECO:0007669"/>
    <property type="project" value="InterPro"/>
</dbReference>
<comment type="similarity">
    <text evidence="2">Belongs to the transposase 11 family.</text>
</comment>
<dbReference type="GO" id="GO:0003677">
    <property type="term" value="F:DNA binding"/>
    <property type="evidence" value="ECO:0007669"/>
    <property type="project" value="UniProtKB-KW"/>
</dbReference>
<gene>
    <name evidence="8" type="ORF">C1949_14570</name>
</gene>
<dbReference type="InterPro" id="IPR047959">
    <property type="entry name" value="Transpos_IS5"/>
</dbReference>
<dbReference type="InterPro" id="IPR002559">
    <property type="entry name" value="Transposase_11"/>
</dbReference>
<dbReference type="OrthoDB" id="9774608at2"/>
<keyword evidence="5" id="KW-0233">DNA recombination</keyword>
<dbReference type="EMBL" id="PPSK01000015">
    <property type="protein sequence ID" value="POB02065.1"/>
    <property type="molecule type" value="Genomic_DNA"/>
</dbReference>
<name>A0A2P4ESP4_9GAMM</name>
<evidence type="ECO:0000259" key="6">
    <source>
        <dbReference type="Pfam" id="PF01609"/>
    </source>
</evidence>
<accession>A0A2P4ESP4</accession>
<evidence type="ECO:0000259" key="7">
    <source>
        <dbReference type="Pfam" id="PF05598"/>
    </source>
</evidence>
<dbReference type="NCBIfam" id="NF033581">
    <property type="entry name" value="transpos_IS5_4"/>
    <property type="match status" value="1"/>
</dbReference>
<evidence type="ECO:0000256" key="1">
    <source>
        <dbReference type="ARBA" id="ARBA00003544"/>
    </source>
</evidence>
<proteinExistence type="inferred from homology"/>
<dbReference type="InterPro" id="IPR008490">
    <property type="entry name" value="Transposase_InsH_N"/>
</dbReference>
<keyword evidence="9" id="KW-1185">Reference proteome</keyword>
<evidence type="ECO:0000313" key="9">
    <source>
        <dbReference type="Proteomes" id="UP000243451"/>
    </source>
</evidence>
<dbReference type="Pfam" id="PF05598">
    <property type="entry name" value="DUF772"/>
    <property type="match status" value="1"/>
</dbReference>
<keyword evidence="4" id="KW-0238">DNA-binding</keyword>
<keyword evidence="3" id="KW-0815">Transposition</keyword>
<evidence type="ECO:0000256" key="3">
    <source>
        <dbReference type="ARBA" id="ARBA00022578"/>
    </source>
</evidence>
<feature type="domain" description="Transposase InsH N-terminal" evidence="7">
    <location>
        <begin position="14"/>
        <end position="113"/>
    </location>
</feature>
<evidence type="ECO:0000313" key="8">
    <source>
        <dbReference type="EMBL" id="POB02065.1"/>
    </source>
</evidence>
<sequence>MKQITFAQAEHQNKKKVTRRERFLAEMNVLVPWQRLLDALSPSYYPDAAGKRGRPPTPLERMLRIYFLQQWYGLADEALEDAIYDSQAMRDFVGIDLSIESVPDATTLLRFRHLLERHSLTQRIFEEINASLAERGLFMREGTIVDATIIAAAPSTKNKAKQRDPAMKQTRKGNQWYFGMKAHIGVDAAIGLTHSLVATSANQADITVAEQLLRDDKEPIYADAGYTGLGKRLCGDDDTLPPLRIAARRSTIKKMEDGPEKQIKQRIEHCKASIRAKVEHPFHVVKNLFGHRKVRYRGMEKNQAQLFSLFALANLVLAKRCYATTDGVIAS</sequence>
<comment type="caution">
    <text evidence="8">The sequence shown here is derived from an EMBL/GenBank/DDBJ whole genome shotgun (WGS) entry which is preliminary data.</text>
</comment>
<evidence type="ECO:0000256" key="2">
    <source>
        <dbReference type="ARBA" id="ARBA00010075"/>
    </source>
</evidence>
<evidence type="ECO:0000256" key="4">
    <source>
        <dbReference type="ARBA" id="ARBA00023125"/>
    </source>
</evidence>
<protein>
    <submittedName>
        <fullName evidence="8">IS5/IS1182 family transposase</fullName>
    </submittedName>
</protein>
<dbReference type="GO" id="GO:0004803">
    <property type="term" value="F:transposase activity"/>
    <property type="evidence" value="ECO:0007669"/>
    <property type="project" value="InterPro"/>
</dbReference>
<feature type="domain" description="Transposase IS4-like" evidence="6">
    <location>
        <begin position="140"/>
        <end position="315"/>
    </location>
</feature>